<dbReference type="InterPro" id="IPR011079">
    <property type="entry name" value="Ala_racemase_C"/>
</dbReference>
<evidence type="ECO:0000256" key="4">
    <source>
        <dbReference type="ARBA" id="ARBA00023235"/>
    </source>
</evidence>
<comment type="function">
    <text evidence="5">Catalyzes the interconversion of L-alanine and D-alanine. May also act on other amino acids.</text>
</comment>
<evidence type="ECO:0000256" key="6">
    <source>
        <dbReference type="PIRSR" id="PIRSR600821-50"/>
    </source>
</evidence>
<organism evidence="9 10">
    <name type="scientific">Hymenobacter nivis</name>
    <dbReference type="NCBI Taxonomy" id="1850093"/>
    <lineage>
        <taxon>Bacteria</taxon>
        <taxon>Pseudomonadati</taxon>
        <taxon>Bacteroidota</taxon>
        <taxon>Cytophagia</taxon>
        <taxon>Cytophagales</taxon>
        <taxon>Hymenobacteraceae</taxon>
        <taxon>Hymenobacter</taxon>
    </lineage>
</organism>
<dbReference type="GO" id="GO:0030170">
    <property type="term" value="F:pyridoxal phosphate binding"/>
    <property type="evidence" value="ECO:0007669"/>
    <property type="project" value="UniProtKB-UniRule"/>
</dbReference>
<dbReference type="InterPro" id="IPR036565">
    <property type="entry name" value="Mur-like_cat_sf"/>
</dbReference>
<dbReference type="Pfam" id="PF00842">
    <property type="entry name" value="Ala_racemase_C"/>
    <property type="match status" value="1"/>
</dbReference>
<dbReference type="GO" id="GO:0030632">
    <property type="term" value="P:D-alanine biosynthetic process"/>
    <property type="evidence" value="ECO:0007669"/>
    <property type="project" value="UniProtKB-UniRule"/>
</dbReference>
<dbReference type="InterPro" id="IPR035911">
    <property type="entry name" value="MurE/MurF_N"/>
</dbReference>
<dbReference type="Gene3D" id="3.20.20.10">
    <property type="entry name" value="Alanine racemase"/>
    <property type="match status" value="1"/>
</dbReference>
<dbReference type="SUPFAM" id="SSF63418">
    <property type="entry name" value="MurE/MurF N-terminal domain"/>
    <property type="match status" value="1"/>
</dbReference>
<dbReference type="KEGG" id="hnv:DDQ68_13810"/>
<sequence>MLFADLPVLLGGHLLQAAAEPAAAVRHLVLDSRRAGPPAEALFVALRGPNHDGHRYLPQAYAQGVRLFVVAENAALPGGLAAYPGAGFVAVASPLGALQALAAAHRRQFAGPVWAITGSNGKTIVKEWLAQLLGPDEVICRSPRSYNSQVGVPLSVWELSPERHTLGLFEAGISEMDEMAKLAAIIQPTEGVFTTLGTAHDAGFASEAEKLREKLRLFEGPQFRRLYYCADQGPVREAVAALALPGFGWTRHDAPGAALRFRVAPAGPGRTAVRARAGTLGPRADFVLPFADEPSVENALHGLAVLLARGVAPAEIQRRLARLQPVAMRLEMKQGRHDSYLLDDTYNNDLAGLALALAALGRQARPGRRTLILSDVLESGLTGPALYARVGALLPAHGVTRLVGIGPEISSQLSVINEQLTDANERLIVNNEPTENRPLITDNYSLLTEFYPSTEAFLAQLNPADFAHETILVKGARRFGFERIVVALQAQQHGTVLEVNLDALSHNLQHFRQQLRPGTKLMVMVKAFAYGAGSYEVASLLEFQRADYLAVAYADEGIALREAGIGLPIMVMNPSSDAFELLRRHRLEPEIYSFELLHEYLATFLATFPATDAPIPSFTNPPIHIKLDTGMRRLGFEEADVPALGALLRQHRARLPVAGIMTHLAAADDPAHDDFTRQQLAAFGRMAGALEEALGRPVLKHALNSAGIRRFPEAQLDMVRLGIGLYGVDASGLDANALRPVSTLRTTISQIKTLPAGATVGYGRRGTATAAARRIATLAIGYADGYDRRFSSGAGVVLVHGQRAPVVGSVAMDMCMVDVTDIPAARAGDVAVVFGAELPLPMLAARIGTIAYELLTNVSERVKRVFVTE</sequence>
<dbReference type="InterPro" id="IPR001608">
    <property type="entry name" value="Ala_racemase_N"/>
</dbReference>
<dbReference type="PRINTS" id="PR00992">
    <property type="entry name" value="ALARACEMASE"/>
</dbReference>
<evidence type="ECO:0000256" key="7">
    <source>
        <dbReference type="PIRSR" id="PIRSR600821-52"/>
    </source>
</evidence>
<feature type="binding site" evidence="5 7">
    <location>
        <position position="633"/>
    </location>
    <ligand>
        <name>substrate</name>
    </ligand>
</feature>
<dbReference type="EMBL" id="CP029145">
    <property type="protein sequence ID" value="AWM33768.1"/>
    <property type="molecule type" value="Genomic_DNA"/>
</dbReference>
<dbReference type="FunFam" id="3.20.20.10:FF:000002">
    <property type="entry name" value="Alanine racemase"/>
    <property type="match status" value="1"/>
</dbReference>
<dbReference type="InterPro" id="IPR029066">
    <property type="entry name" value="PLP-binding_barrel"/>
</dbReference>
<dbReference type="HAMAP" id="MF_01201">
    <property type="entry name" value="Ala_racemase"/>
    <property type="match status" value="1"/>
</dbReference>
<keyword evidence="10" id="KW-1185">Reference proteome</keyword>
<dbReference type="UniPathway" id="UPA00042">
    <property type="reaction ID" value="UER00497"/>
</dbReference>
<dbReference type="NCBIfam" id="TIGR00492">
    <property type="entry name" value="alr"/>
    <property type="match status" value="1"/>
</dbReference>
<comment type="cofactor">
    <cofactor evidence="2 5 6">
        <name>pyridoxal 5'-phosphate</name>
        <dbReference type="ChEBI" id="CHEBI:597326"/>
    </cofactor>
</comment>
<evidence type="ECO:0000313" key="10">
    <source>
        <dbReference type="Proteomes" id="UP000245999"/>
    </source>
</evidence>
<dbReference type="GO" id="GO:0016881">
    <property type="term" value="F:acid-amino acid ligase activity"/>
    <property type="evidence" value="ECO:0007669"/>
    <property type="project" value="InterPro"/>
</dbReference>
<dbReference type="CDD" id="cd00430">
    <property type="entry name" value="PLPDE_III_AR"/>
    <property type="match status" value="1"/>
</dbReference>
<dbReference type="EC" id="5.1.1.1" evidence="5"/>
<reference evidence="10" key="1">
    <citation type="submission" date="2018-04" db="EMBL/GenBank/DDBJ databases">
        <title>Complete genome of Antarctic heterotrophic bacterium Hymenobacter nivis.</title>
        <authorList>
            <person name="Terashima M."/>
        </authorList>
    </citation>
    <scope>NUCLEOTIDE SEQUENCE [LARGE SCALE GENOMIC DNA]</scope>
    <source>
        <strain evidence="10">NBRC 111535</strain>
    </source>
</reference>
<proteinExistence type="inferred from homology"/>
<dbReference type="PANTHER" id="PTHR30511">
    <property type="entry name" value="ALANINE RACEMASE"/>
    <property type="match status" value="1"/>
</dbReference>
<evidence type="ECO:0000256" key="1">
    <source>
        <dbReference type="ARBA" id="ARBA00000316"/>
    </source>
</evidence>
<feature type="active site" description="Proton acceptor; specific for L-alanine" evidence="5">
    <location>
        <position position="762"/>
    </location>
</feature>
<feature type="domain" description="Alanine racemase C-terminal" evidence="8">
    <location>
        <begin position="741"/>
        <end position="867"/>
    </location>
</feature>
<dbReference type="SUPFAM" id="SSF53244">
    <property type="entry name" value="MurD-like peptide ligases, peptide-binding domain"/>
    <property type="match status" value="1"/>
</dbReference>
<evidence type="ECO:0000256" key="2">
    <source>
        <dbReference type="ARBA" id="ARBA00001933"/>
    </source>
</evidence>
<dbReference type="InterPro" id="IPR013221">
    <property type="entry name" value="Mur_ligase_cen"/>
</dbReference>
<comment type="catalytic activity">
    <reaction evidence="1 5">
        <text>L-alanine = D-alanine</text>
        <dbReference type="Rhea" id="RHEA:20249"/>
        <dbReference type="ChEBI" id="CHEBI:57416"/>
        <dbReference type="ChEBI" id="CHEBI:57972"/>
        <dbReference type="EC" id="5.1.1.1"/>
    </reaction>
</comment>
<evidence type="ECO:0000256" key="5">
    <source>
        <dbReference type="HAMAP-Rule" id="MF_01201"/>
    </source>
</evidence>
<dbReference type="GO" id="GO:0005524">
    <property type="term" value="F:ATP binding"/>
    <property type="evidence" value="ECO:0007669"/>
    <property type="project" value="InterPro"/>
</dbReference>
<dbReference type="InterPro" id="IPR009006">
    <property type="entry name" value="Ala_racemase/Decarboxylase_C"/>
</dbReference>
<dbReference type="Gene3D" id="3.40.1390.10">
    <property type="entry name" value="MurE/MurF, N-terminal domain"/>
    <property type="match status" value="1"/>
</dbReference>
<evidence type="ECO:0000259" key="8">
    <source>
        <dbReference type="SMART" id="SM01005"/>
    </source>
</evidence>
<dbReference type="InterPro" id="IPR036615">
    <property type="entry name" value="Mur_ligase_C_dom_sf"/>
</dbReference>
<evidence type="ECO:0000313" key="9">
    <source>
        <dbReference type="EMBL" id="AWM33768.1"/>
    </source>
</evidence>
<name>A0A2Z3GKN8_9BACT</name>
<dbReference type="SMART" id="SM01005">
    <property type="entry name" value="Ala_racemase_C"/>
    <property type="match status" value="1"/>
</dbReference>
<dbReference type="Gene3D" id="3.90.190.20">
    <property type="entry name" value="Mur ligase, C-terminal domain"/>
    <property type="match status" value="1"/>
</dbReference>
<dbReference type="PANTHER" id="PTHR30511:SF0">
    <property type="entry name" value="ALANINE RACEMASE, CATABOLIC-RELATED"/>
    <property type="match status" value="1"/>
</dbReference>
<keyword evidence="3 5" id="KW-0663">Pyridoxal phosphate</keyword>
<feature type="modified residue" description="N6-(pyridoxal phosphate)lysine" evidence="5 6">
    <location>
        <position position="526"/>
    </location>
</feature>
<dbReference type="SUPFAM" id="SSF53623">
    <property type="entry name" value="MurD-like peptide ligases, catalytic domain"/>
    <property type="match status" value="1"/>
</dbReference>
<dbReference type="GO" id="GO:0005829">
    <property type="term" value="C:cytosol"/>
    <property type="evidence" value="ECO:0007669"/>
    <property type="project" value="TreeGrafter"/>
</dbReference>
<dbReference type="OrthoDB" id="9801978at2"/>
<dbReference type="NCBIfam" id="NF008897">
    <property type="entry name" value="PRK11930.1"/>
    <property type="match status" value="1"/>
</dbReference>
<dbReference type="AlphaFoldDB" id="A0A2Z3GKN8"/>
<protein>
    <recommendedName>
        <fullName evidence="5">Alanine racemase</fullName>
        <ecNumber evidence="5">5.1.1.1</ecNumber>
    </recommendedName>
</protein>
<dbReference type="Pfam" id="PF08245">
    <property type="entry name" value="Mur_ligase_M"/>
    <property type="match status" value="1"/>
</dbReference>
<dbReference type="Gene3D" id="2.40.37.10">
    <property type="entry name" value="Lyase, Ornithine Decarboxylase, Chain A, domain 1"/>
    <property type="match status" value="1"/>
</dbReference>
<gene>
    <name evidence="9" type="ORF">DDQ68_13810</name>
</gene>
<comment type="similarity">
    <text evidence="5">Belongs to the alanine racemase family.</text>
</comment>
<accession>A0A2Z3GKN8</accession>
<keyword evidence="4 5" id="KW-0413">Isomerase</keyword>
<dbReference type="SUPFAM" id="SSF50621">
    <property type="entry name" value="Alanine racemase C-terminal domain-like"/>
    <property type="match status" value="1"/>
</dbReference>
<dbReference type="Proteomes" id="UP000245999">
    <property type="component" value="Chromosome"/>
</dbReference>
<dbReference type="Gene3D" id="3.40.1190.10">
    <property type="entry name" value="Mur-like, catalytic domain"/>
    <property type="match status" value="1"/>
</dbReference>
<dbReference type="GO" id="GO:0008784">
    <property type="term" value="F:alanine racemase activity"/>
    <property type="evidence" value="ECO:0007669"/>
    <property type="project" value="UniProtKB-UniRule"/>
</dbReference>
<dbReference type="Pfam" id="PF01168">
    <property type="entry name" value="Ala_racemase_N"/>
    <property type="match status" value="1"/>
</dbReference>
<evidence type="ECO:0000256" key="3">
    <source>
        <dbReference type="ARBA" id="ARBA00022898"/>
    </source>
</evidence>
<feature type="binding site" evidence="5 7">
    <location>
        <position position="812"/>
    </location>
    <ligand>
        <name>substrate</name>
    </ligand>
</feature>
<comment type="pathway">
    <text evidence="5">Amino-acid biosynthesis; D-alanine biosynthesis; D-alanine from L-alanine: step 1/1.</text>
</comment>
<dbReference type="SUPFAM" id="SSF51419">
    <property type="entry name" value="PLP-binding barrel"/>
    <property type="match status" value="1"/>
</dbReference>
<keyword evidence="9" id="KW-0436">Ligase</keyword>
<feature type="active site" description="Proton acceptor; specific for D-alanine" evidence="5">
    <location>
        <position position="526"/>
    </location>
</feature>
<dbReference type="InterPro" id="IPR000821">
    <property type="entry name" value="Ala_racemase"/>
</dbReference>